<evidence type="ECO:0000256" key="1">
    <source>
        <dbReference type="ARBA" id="ARBA00022714"/>
    </source>
</evidence>
<keyword evidence="5" id="KW-0676">Redox-active center</keyword>
<dbReference type="CDD" id="cd03028">
    <property type="entry name" value="GRX_PICOT_like"/>
    <property type="match status" value="1"/>
</dbReference>
<organism evidence="7 8">
    <name type="scientific">Reticulomyxa filosa</name>
    <dbReference type="NCBI Taxonomy" id="46433"/>
    <lineage>
        <taxon>Eukaryota</taxon>
        <taxon>Sar</taxon>
        <taxon>Rhizaria</taxon>
        <taxon>Retaria</taxon>
        <taxon>Foraminifera</taxon>
        <taxon>Monothalamids</taxon>
        <taxon>Reticulomyxidae</taxon>
        <taxon>Reticulomyxa</taxon>
    </lineage>
</organism>
<sequence length="180" mass="20407">MSIKIFGKSNTQIFGKCKLPRLAWSQRCYITVGHRLGMKTRPCAVLFRADIFKNSHQSFSAQPSSTDLTEVKKEIAKEVKENPIFLYMKGTPDAPMCGFSKNVVMILNAMEVNFKSRNILQYPEFRVAVKEYSNFPTFPQLYVGGELVGGNDIVVEMFKSGELEQLFDKATKDSNKSDQK</sequence>
<proteinExistence type="predicted"/>
<evidence type="ECO:0000259" key="6">
    <source>
        <dbReference type="Pfam" id="PF00462"/>
    </source>
</evidence>
<evidence type="ECO:0000256" key="4">
    <source>
        <dbReference type="ARBA" id="ARBA00023014"/>
    </source>
</evidence>
<dbReference type="PANTHER" id="PTHR10293">
    <property type="entry name" value="GLUTAREDOXIN FAMILY MEMBER"/>
    <property type="match status" value="1"/>
</dbReference>
<accession>X6N362</accession>
<evidence type="ECO:0000256" key="3">
    <source>
        <dbReference type="ARBA" id="ARBA00023004"/>
    </source>
</evidence>
<dbReference type="InterPro" id="IPR033658">
    <property type="entry name" value="GRX_PICOT-like"/>
</dbReference>
<dbReference type="InterPro" id="IPR002109">
    <property type="entry name" value="Glutaredoxin"/>
</dbReference>
<dbReference type="NCBIfam" id="TIGR00365">
    <property type="entry name" value="Grx4 family monothiol glutaredoxin"/>
    <property type="match status" value="1"/>
</dbReference>
<evidence type="ECO:0000256" key="5">
    <source>
        <dbReference type="ARBA" id="ARBA00023284"/>
    </source>
</evidence>
<dbReference type="EMBL" id="ASPP01012848">
    <property type="protein sequence ID" value="ETO20189.1"/>
    <property type="molecule type" value="Genomic_DNA"/>
</dbReference>
<keyword evidence="8" id="KW-1185">Reference proteome</keyword>
<dbReference type="PROSITE" id="PS51354">
    <property type="entry name" value="GLUTAREDOXIN_2"/>
    <property type="match status" value="1"/>
</dbReference>
<dbReference type="InterPro" id="IPR036249">
    <property type="entry name" value="Thioredoxin-like_sf"/>
</dbReference>
<keyword evidence="3" id="KW-0408">Iron</keyword>
<protein>
    <recommendedName>
        <fullName evidence="6">Glutaredoxin domain-containing protein</fullName>
    </recommendedName>
</protein>
<dbReference type="InterPro" id="IPR004480">
    <property type="entry name" value="Monothiol_GRX-rel"/>
</dbReference>
<dbReference type="OrthoDB" id="415696at2759"/>
<dbReference type="GO" id="GO:0046872">
    <property type="term" value="F:metal ion binding"/>
    <property type="evidence" value="ECO:0007669"/>
    <property type="project" value="UniProtKB-KW"/>
</dbReference>
<dbReference type="Gene3D" id="3.40.30.10">
    <property type="entry name" value="Glutaredoxin"/>
    <property type="match status" value="1"/>
</dbReference>
<dbReference type="PANTHER" id="PTHR10293:SF16">
    <property type="entry name" value="GLUTAREDOXIN-RELATED PROTEIN 5, MITOCHONDRIAL"/>
    <property type="match status" value="1"/>
</dbReference>
<dbReference type="Pfam" id="PF00462">
    <property type="entry name" value="Glutaredoxin"/>
    <property type="match status" value="1"/>
</dbReference>
<dbReference type="GO" id="GO:0005739">
    <property type="term" value="C:mitochondrion"/>
    <property type="evidence" value="ECO:0007669"/>
    <property type="project" value="UniProtKB-ARBA"/>
</dbReference>
<keyword evidence="2" id="KW-0479">Metal-binding</keyword>
<keyword evidence="4" id="KW-0411">Iron-sulfur</keyword>
<dbReference type="SUPFAM" id="SSF52833">
    <property type="entry name" value="Thioredoxin-like"/>
    <property type="match status" value="1"/>
</dbReference>
<evidence type="ECO:0000256" key="2">
    <source>
        <dbReference type="ARBA" id="ARBA00022723"/>
    </source>
</evidence>
<dbReference type="GO" id="GO:0051537">
    <property type="term" value="F:2 iron, 2 sulfur cluster binding"/>
    <property type="evidence" value="ECO:0007669"/>
    <property type="project" value="UniProtKB-KW"/>
</dbReference>
<feature type="domain" description="Glutaredoxin" evidence="6">
    <location>
        <begin position="84"/>
        <end position="148"/>
    </location>
</feature>
<dbReference type="AlphaFoldDB" id="X6N362"/>
<keyword evidence="1" id="KW-0001">2Fe-2S</keyword>
<comment type="caution">
    <text evidence="7">The sequence shown here is derived from an EMBL/GenBank/DDBJ whole genome shotgun (WGS) entry which is preliminary data.</text>
</comment>
<name>X6N362_RETFI</name>
<dbReference type="Proteomes" id="UP000023152">
    <property type="component" value="Unassembled WGS sequence"/>
</dbReference>
<evidence type="ECO:0000313" key="8">
    <source>
        <dbReference type="Proteomes" id="UP000023152"/>
    </source>
</evidence>
<reference evidence="7 8" key="1">
    <citation type="journal article" date="2013" name="Curr. Biol.">
        <title>The Genome of the Foraminiferan Reticulomyxa filosa.</title>
        <authorList>
            <person name="Glockner G."/>
            <person name="Hulsmann N."/>
            <person name="Schleicher M."/>
            <person name="Noegel A.A."/>
            <person name="Eichinger L."/>
            <person name="Gallinger C."/>
            <person name="Pawlowski J."/>
            <person name="Sierra R."/>
            <person name="Euteneuer U."/>
            <person name="Pillet L."/>
            <person name="Moustafa A."/>
            <person name="Platzer M."/>
            <person name="Groth M."/>
            <person name="Szafranski K."/>
            <person name="Schliwa M."/>
        </authorList>
    </citation>
    <scope>NUCLEOTIDE SEQUENCE [LARGE SCALE GENOMIC DNA]</scope>
</reference>
<evidence type="ECO:0000313" key="7">
    <source>
        <dbReference type="EMBL" id="ETO20189.1"/>
    </source>
</evidence>
<gene>
    <name evidence="7" type="ORF">RFI_17029</name>
</gene>
<dbReference type="OMA" id="QYSSWPT"/>